<evidence type="ECO:0000313" key="1">
    <source>
        <dbReference type="EMBL" id="GBB88140.1"/>
    </source>
</evidence>
<evidence type="ECO:0000313" key="2">
    <source>
        <dbReference type="Proteomes" id="UP000247702"/>
    </source>
</evidence>
<name>A0A2Z6QD60_9GLOM</name>
<dbReference type="AlphaFoldDB" id="A0A2Z6QD60"/>
<dbReference type="Proteomes" id="UP000247702">
    <property type="component" value="Unassembled WGS sequence"/>
</dbReference>
<accession>A0A2Z6QD60</accession>
<gene>
    <name evidence="1" type="ORF">RclHR1_14670005</name>
</gene>
<sequence>MREMESHWEQLKDKLVRKIELGTFRTTNHIYAKKINASGILVIDERPSFILHSLPTFQTIMPMKATSMKKCSLRYLIMLRKILGSS</sequence>
<reference evidence="1 2" key="1">
    <citation type="submission" date="2017-11" db="EMBL/GenBank/DDBJ databases">
        <title>The genome of Rhizophagus clarus HR1 reveals common genetic basis of auxotrophy among arbuscular mycorrhizal fungi.</title>
        <authorList>
            <person name="Kobayashi Y."/>
        </authorList>
    </citation>
    <scope>NUCLEOTIDE SEQUENCE [LARGE SCALE GENOMIC DNA]</scope>
    <source>
        <strain evidence="1 2">HR1</strain>
    </source>
</reference>
<dbReference type="EMBL" id="BEXD01000521">
    <property type="protein sequence ID" value="GBB88140.1"/>
    <property type="molecule type" value="Genomic_DNA"/>
</dbReference>
<comment type="caution">
    <text evidence="1">The sequence shown here is derived from an EMBL/GenBank/DDBJ whole genome shotgun (WGS) entry which is preliminary data.</text>
</comment>
<protein>
    <submittedName>
        <fullName evidence="1">Uncharacterized protein</fullName>
    </submittedName>
</protein>
<keyword evidence="2" id="KW-1185">Reference proteome</keyword>
<proteinExistence type="predicted"/>
<organism evidence="1 2">
    <name type="scientific">Rhizophagus clarus</name>
    <dbReference type="NCBI Taxonomy" id="94130"/>
    <lineage>
        <taxon>Eukaryota</taxon>
        <taxon>Fungi</taxon>
        <taxon>Fungi incertae sedis</taxon>
        <taxon>Mucoromycota</taxon>
        <taxon>Glomeromycotina</taxon>
        <taxon>Glomeromycetes</taxon>
        <taxon>Glomerales</taxon>
        <taxon>Glomeraceae</taxon>
        <taxon>Rhizophagus</taxon>
    </lineage>
</organism>